<feature type="compositionally biased region" description="Basic and acidic residues" evidence="1">
    <location>
        <begin position="226"/>
        <end position="241"/>
    </location>
</feature>
<protein>
    <submittedName>
        <fullName evidence="3">SANT domain-containing protein</fullName>
    </submittedName>
</protein>
<feature type="region of interest" description="Disordered" evidence="1">
    <location>
        <begin position="294"/>
        <end position="331"/>
    </location>
</feature>
<dbReference type="InterPro" id="IPR009057">
    <property type="entry name" value="Homeodomain-like_sf"/>
</dbReference>
<evidence type="ECO:0000256" key="1">
    <source>
        <dbReference type="SAM" id="MobiDB-lite"/>
    </source>
</evidence>
<dbReference type="InterPro" id="IPR037830">
    <property type="entry name" value="ZZZ3"/>
</dbReference>
<gene>
    <name evidence="3" type="ORF">HMN09_01372900</name>
</gene>
<feature type="domain" description="Myb-like" evidence="2">
    <location>
        <begin position="346"/>
        <end position="401"/>
    </location>
</feature>
<dbReference type="PANTHER" id="PTHR22705:SF0">
    <property type="entry name" value="ZZ-TYPE ZINC FINGER-CONTAINING PROTEIN 3"/>
    <property type="match status" value="1"/>
</dbReference>
<organism evidence="3 4">
    <name type="scientific">Mycena chlorophos</name>
    <name type="common">Agaric fungus</name>
    <name type="synonym">Agaricus chlorophos</name>
    <dbReference type="NCBI Taxonomy" id="658473"/>
    <lineage>
        <taxon>Eukaryota</taxon>
        <taxon>Fungi</taxon>
        <taxon>Dikarya</taxon>
        <taxon>Basidiomycota</taxon>
        <taxon>Agaricomycotina</taxon>
        <taxon>Agaricomycetes</taxon>
        <taxon>Agaricomycetidae</taxon>
        <taxon>Agaricales</taxon>
        <taxon>Marasmiineae</taxon>
        <taxon>Mycenaceae</taxon>
        <taxon>Mycena</taxon>
    </lineage>
</organism>
<comment type="caution">
    <text evidence="3">The sequence shown here is derived from an EMBL/GenBank/DDBJ whole genome shotgun (WGS) entry which is preliminary data.</text>
</comment>
<feature type="region of interest" description="Disordered" evidence="1">
    <location>
        <begin position="136"/>
        <end position="263"/>
    </location>
</feature>
<evidence type="ECO:0000313" key="3">
    <source>
        <dbReference type="EMBL" id="KAF7288669.1"/>
    </source>
</evidence>
<sequence length="410" mass="45587">MDDQDPSSKTIQALKTFIDQQKALLARTKADIDTLRKLKADSITDASKLPQQLDGNAFRLSAAGCESGTVPKDVEWSLFAKKDPKALGVLGRDAHTAYATRNIPKLTSSSGLTEFQKLIRTARKTMIDPVLEKYGDPEIQSVADPNTPRPPPLRGPSGLFVRRREPPQTRAPRRKPTQPTQPPPPQPPLDDARSSAGSSTIVDVDECPSPLPMALAKPKRTRRISTKLERQNLDRSEESNLRSRRRSSTMASSVTATTPTTTPLRITVTQQKRGVIILRVPPLSALPQRAEGDVNSIWDSTDDEDNFSDSESEQELPSRSSSPRRADTPPCVLGKRRRALPKAKVKSATFKLRWSASEQNLLEQLLEEIPAEDQNRFSKISKAMDGRRTPRQVASRVQKYFLKLKEYGVI</sequence>
<feature type="compositionally biased region" description="Low complexity" evidence="1">
    <location>
        <begin position="248"/>
        <end position="263"/>
    </location>
</feature>
<dbReference type="EMBL" id="JACAZE010000032">
    <property type="protein sequence ID" value="KAF7288669.1"/>
    <property type="molecule type" value="Genomic_DNA"/>
</dbReference>
<dbReference type="Proteomes" id="UP000613580">
    <property type="component" value="Unassembled WGS sequence"/>
</dbReference>
<dbReference type="CDD" id="cd00167">
    <property type="entry name" value="SANT"/>
    <property type="match status" value="1"/>
</dbReference>
<accession>A0A8H6VUG4</accession>
<reference evidence="3" key="1">
    <citation type="submission" date="2020-05" db="EMBL/GenBank/DDBJ databases">
        <title>Mycena genomes resolve the evolution of fungal bioluminescence.</title>
        <authorList>
            <person name="Tsai I.J."/>
        </authorList>
    </citation>
    <scope>NUCLEOTIDE SEQUENCE</scope>
    <source>
        <strain evidence="3">110903Hualien_Pintung</strain>
    </source>
</reference>
<dbReference type="OrthoDB" id="424753at2759"/>
<dbReference type="AlphaFoldDB" id="A0A8H6VUG4"/>
<dbReference type="SMART" id="SM00717">
    <property type="entry name" value="SANT"/>
    <property type="match status" value="1"/>
</dbReference>
<dbReference type="PANTHER" id="PTHR22705">
    <property type="entry name" value="ZINC FINGER, ZZ DOMAIN CONTAINING 3"/>
    <property type="match status" value="1"/>
</dbReference>
<dbReference type="InterPro" id="IPR001005">
    <property type="entry name" value="SANT/Myb"/>
</dbReference>
<keyword evidence="4" id="KW-1185">Reference proteome</keyword>
<dbReference type="PROSITE" id="PS50090">
    <property type="entry name" value="MYB_LIKE"/>
    <property type="match status" value="1"/>
</dbReference>
<name>A0A8H6VUG4_MYCCL</name>
<proteinExistence type="predicted"/>
<evidence type="ECO:0000259" key="2">
    <source>
        <dbReference type="PROSITE" id="PS50090"/>
    </source>
</evidence>
<feature type="compositionally biased region" description="Acidic residues" evidence="1">
    <location>
        <begin position="300"/>
        <end position="314"/>
    </location>
</feature>
<dbReference type="Gene3D" id="1.10.10.60">
    <property type="entry name" value="Homeodomain-like"/>
    <property type="match status" value="1"/>
</dbReference>
<dbReference type="SUPFAM" id="SSF46689">
    <property type="entry name" value="Homeodomain-like"/>
    <property type="match status" value="1"/>
</dbReference>
<evidence type="ECO:0000313" key="4">
    <source>
        <dbReference type="Proteomes" id="UP000613580"/>
    </source>
</evidence>
<dbReference type="Pfam" id="PF00249">
    <property type="entry name" value="Myb_DNA-binding"/>
    <property type="match status" value="1"/>
</dbReference>
<feature type="compositionally biased region" description="Pro residues" evidence="1">
    <location>
        <begin position="179"/>
        <end position="188"/>
    </location>
</feature>